<sequence length="395" mass="43233">MTVARTRDDNLAPKTFFLNEQHELSPGELSGGGGMPKLAPIDWASRAESVSHSLRTVQERVDGSRDPLRGRRYFMLAEPVEAITKESKNRKKAPDGVYDDYPDYAGPDYSRVFQRLGVDLLQVNDDGNAVVHALPERMAQLIRTSSSLPDVGVREQSRWASIQGFGTIPGYIRADATWIRALPASGPVDVVFELQPLLSRAEAQDVLNAIVGRLRHDGGERLTGTGTDYSGRMWYRGAATRKAIRQIARELFSLQSIHPPIYSVAAASARAHGPRREAQVQTPGDASHDQGRPLPVIGVVDNGVPMDHPALATYRRGLYRSPAALGQHRGEHGSRVASRIVFGDANSYEEATQSQGTCSFYDVNVAVSSDEFDDKSIVRAMEAVVSTAPDVRVFN</sequence>
<feature type="region of interest" description="Disordered" evidence="1">
    <location>
        <begin position="268"/>
        <end position="292"/>
    </location>
</feature>
<dbReference type="Gene3D" id="3.40.50.200">
    <property type="entry name" value="Peptidase S8/S53 domain"/>
    <property type="match status" value="1"/>
</dbReference>
<feature type="non-terminal residue" evidence="2">
    <location>
        <position position="395"/>
    </location>
</feature>
<dbReference type="SUPFAM" id="SSF52743">
    <property type="entry name" value="Subtilisin-like"/>
    <property type="match status" value="1"/>
</dbReference>
<comment type="caution">
    <text evidence="2">The sequence shown here is derived from an EMBL/GenBank/DDBJ whole genome shotgun (WGS) entry which is preliminary data.</text>
</comment>
<dbReference type="AlphaFoldDB" id="A0A0F9KY52"/>
<dbReference type="InterPro" id="IPR036852">
    <property type="entry name" value="Peptidase_S8/S53_dom_sf"/>
</dbReference>
<organism evidence="2">
    <name type="scientific">marine sediment metagenome</name>
    <dbReference type="NCBI Taxonomy" id="412755"/>
    <lineage>
        <taxon>unclassified sequences</taxon>
        <taxon>metagenomes</taxon>
        <taxon>ecological metagenomes</taxon>
    </lineage>
</organism>
<evidence type="ECO:0000256" key="1">
    <source>
        <dbReference type="SAM" id="MobiDB-lite"/>
    </source>
</evidence>
<proteinExistence type="predicted"/>
<gene>
    <name evidence="2" type="ORF">LCGC14_1579710</name>
</gene>
<dbReference type="EMBL" id="LAZR01012416">
    <property type="protein sequence ID" value="KKM26943.1"/>
    <property type="molecule type" value="Genomic_DNA"/>
</dbReference>
<evidence type="ECO:0008006" key="3">
    <source>
        <dbReference type="Google" id="ProtNLM"/>
    </source>
</evidence>
<accession>A0A0F9KY52</accession>
<reference evidence="2" key="1">
    <citation type="journal article" date="2015" name="Nature">
        <title>Complex archaea that bridge the gap between prokaryotes and eukaryotes.</title>
        <authorList>
            <person name="Spang A."/>
            <person name="Saw J.H."/>
            <person name="Jorgensen S.L."/>
            <person name="Zaremba-Niedzwiedzka K."/>
            <person name="Martijn J."/>
            <person name="Lind A.E."/>
            <person name="van Eijk R."/>
            <person name="Schleper C."/>
            <person name="Guy L."/>
            <person name="Ettema T.J."/>
        </authorList>
    </citation>
    <scope>NUCLEOTIDE SEQUENCE</scope>
</reference>
<evidence type="ECO:0000313" key="2">
    <source>
        <dbReference type="EMBL" id="KKM26943.1"/>
    </source>
</evidence>
<protein>
    <recommendedName>
        <fullName evidence="3">Peptidase S8/S53 domain-containing protein</fullName>
    </recommendedName>
</protein>
<dbReference type="GO" id="GO:0004252">
    <property type="term" value="F:serine-type endopeptidase activity"/>
    <property type="evidence" value="ECO:0007669"/>
    <property type="project" value="InterPro"/>
</dbReference>
<name>A0A0F9KY52_9ZZZZ</name>
<dbReference type="GO" id="GO:0006508">
    <property type="term" value="P:proteolysis"/>
    <property type="evidence" value="ECO:0007669"/>
    <property type="project" value="InterPro"/>
</dbReference>